<dbReference type="PANTHER" id="PTHR35465:SF1">
    <property type="entry name" value="PHOSPHATIDYLINOSITOL-GLYCAN BIOSYNTHESIS CLASS X PROTEIN"/>
    <property type="match status" value="1"/>
</dbReference>
<keyword evidence="4" id="KW-1185">Reference proteome</keyword>
<evidence type="ECO:0000313" key="4">
    <source>
        <dbReference type="Proteomes" id="UP001497444"/>
    </source>
</evidence>
<keyword evidence="1" id="KW-0812">Transmembrane</keyword>
<dbReference type="Proteomes" id="UP001497444">
    <property type="component" value="Chromosome 7"/>
</dbReference>
<dbReference type="EMBL" id="OZ020102">
    <property type="protein sequence ID" value="CAK9276051.1"/>
    <property type="molecule type" value="Genomic_DNA"/>
</dbReference>
<feature type="chain" id="PRO_5046573075" evidence="2">
    <location>
        <begin position="33"/>
        <end position="216"/>
    </location>
</feature>
<organism evidence="3 4">
    <name type="scientific">Sphagnum jensenii</name>
    <dbReference type="NCBI Taxonomy" id="128206"/>
    <lineage>
        <taxon>Eukaryota</taxon>
        <taxon>Viridiplantae</taxon>
        <taxon>Streptophyta</taxon>
        <taxon>Embryophyta</taxon>
        <taxon>Bryophyta</taxon>
        <taxon>Sphagnophytina</taxon>
        <taxon>Sphagnopsida</taxon>
        <taxon>Sphagnales</taxon>
        <taxon>Sphagnaceae</taxon>
        <taxon>Sphagnum</taxon>
    </lineage>
</organism>
<proteinExistence type="predicted"/>
<reference evidence="3" key="1">
    <citation type="submission" date="2024-02" db="EMBL/GenBank/DDBJ databases">
        <authorList>
            <consortium name="ELIXIR-Norway"/>
            <consortium name="Elixir Norway"/>
        </authorList>
    </citation>
    <scope>NUCLEOTIDE SEQUENCE</scope>
</reference>
<evidence type="ECO:0000256" key="2">
    <source>
        <dbReference type="SAM" id="SignalP"/>
    </source>
</evidence>
<keyword evidence="1" id="KW-0472">Membrane</keyword>
<feature type="signal peptide" evidence="2">
    <location>
        <begin position="1"/>
        <end position="32"/>
    </location>
</feature>
<name>A0ABP0XA99_9BRYO</name>
<evidence type="ECO:0000256" key="1">
    <source>
        <dbReference type="SAM" id="Phobius"/>
    </source>
</evidence>
<dbReference type="PROSITE" id="PS51257">
    <property type="entry name" value="PROKAR_LIPOPROTEIN"/>
    <property type="match status" value="1"/>
</dbReference>
<keyword evidence="2" id="KW-0732">Signal</keyword>
<keyword evidence="1" id="KW-1133">Transmembrane helix</keyword>
<feature type="transmembrane region" description="Helical" evidence="1">
    <location>
        <begin position="176"/>
        <end position="195"/>
    </location>
</feature>
<gene>
    <name evidence="3" type="ORF">CSSPJE1EN1_LOCUS21529</name>
</gene>
<dbReference type="PANTHER" id="PTHR35465">
    <property type="entry name" value="CAVEOLIN-1 PROTEIN"/>
    <property type="match status" value="1"/>
</dbReference>
<sequence length="216" mass="24782">MQKKRYQYAGASTRLLLLCALFLGCSFDESFGLEFNNRNRPDLLTLRVGEEVKKEKLALQEGSSYEYEVRGLQLSKWYEIKISYPASIPARFDITLVRESTTNLRGSVRKLLNTEKLMFHVDNTFPKQMRAGTYYARVIVTVHPEGILSKYQLSDQPFIIYNILCEEVMLGIPKQAWWVGFLATFVLCVCLFISSRLPPSLLAPKSFNTKSVKEDS</sequence>
<accession>A0ABP0XA99</accession>
<evidence type="ECO:0000313" key="3">
    <source>
        <dbReference type="EMBL" id="CAK9276051.1"/>
    </source>
</evidence>
<protein>
    <submittedName>
        <fullName evidence="3">Uncharacterized protein</fullName>
    </submittedName>
</protein>